<proteinExistence type="predicted"/>
<keyword evidence="3" id="KW-0597">Phosphoprotein</keyword>
<evidence type="ECO:0000256" key="1">
    <source>
        <dbReference type="ARBA" id="ARBA00000085"/>
    </source>
</evidence>
<dbReference type="Proteomes" id="UP000612585">
    <property type="component" value="Unassembled WGS sequence"/>
</dbReference>
<gene>
    <name evidence="11" type="ORF">Vau01_107690</name>
</gene>
<name>A0A8J4E6K5_9ACTN</name>
<reference evidence="11" key="1">
    <citation type="submission" date="2021-01" db="EMBL/GenBank/DDBJ databases">
        <title>Whole genome shotgun sequence of Virgisporangium aurantiacum NBRC 16421.</title>
        <authorList>
            <person name="Komaki H."/>
            <person name="Tamura T."/>
        </authorList>
    </citation>
    <scope>NUCLEOTIDE SEQUENCE</scope>
    <source>
        <strain evidence="11">NBRC 16421</strain>
    </source>
</reference>
<comment type="caution">
    <text evidence="11">The sequence shown here is derived from an EMBL/GenBank/DDBJ whole genome shotgun (WGS) entry which is preliminary data.</text>
</comment>
<keyword evidence="5" id="KW-0547">Nucleotide-binding</keyword>
<sequence>MAVGGRDPEHPRRPAGEDRGEVACVGGLVAVDRAGVRGGGGEERRGVGLVEEGALVVAEDRDGRRVDHAVGVAEVALVAVVGIEIGRGTQARVQRRRPREVLLLRLGAAEEAAAGVLCGGEDEGGDVALQSAGRDERGLVGDLDVGRARCGLREGLARFVQAGAGDRRRDVDRDLAARRRAVVARPGDLHRDPGDLPQPAAHPHSVAAHPVIDNRNTLAGVRGAGRRATIMDSVMSGQRRAVAGEVGLAVGLLVLCLATLPVIARVRTEDKAPDLAAVALIVVATAALAFRRRWPVATLVVATVATSAYLVLGYPPGPVLVSAAVGVYSVARRLSMAVAAVAAGGALVVLSAHIVTDNATIAGLIPATAWVAIPFTVGVARRMVQEAVARERAEAERRLVDAERLRLAQEVHDVVGHGLAAIQMQADIALHMQQTKPGQAHVALAAISRASSDALAELRATLAAITPDVSGDRAPTPGLARVDDLRRRVEDAGVTVDLAVQGPPRTLPAAADLAAYRILQESLTNVVKHSPHPMATVEIAYRAEGVTLTVANQDLDAGSHVEGFGIAGMRRRVAHLGGTLTAGTGRAGVFEVRAEIPTPADVAEES</sequence>
<evidence type="ECO:0000256" key="7">
    <source>
        <dbReference type="ARBA" id="ARBA00022840"/>
    </source>
</evidence>
<dbReference type="GO" id="GO:0016020">
    <property type="term" value="C:membrane"/>
    <property type="evidence" value="ECO:0007669"/>
    <property type="project" value="InterPro"/>
</dbReference>
<evidence type="ECO:0000256" key="5">
    <source>
        <dbReference type="ARBA" id="ARBA00022741"/>
    </source>
</evidence>
<dbReference type="AlphaFoldDB" id="A0A8J4E6K5"/>
<dbReference type="GO" id="GO:0046983">
    <property type="term" value="F:protein dimerization activity"/>
    <property type="evidence" value="ECO:0007669"/>
    <property type="project" value="InterPro"/>
</dbReference>
<evidence type="ECO:0000256" key="9">
    <source>
        <dbReference type="SAM" id="Phobius"/>
    </source>
</evidence>
<keyword evidence="12" id="KW-1185">Reference proteome</keyword>
<dbReference type="InterPro" id="IPR011712">
    <property type="entry name" value="Sig_transdc_His_kin_sub3_dim/P"/>
</dbReference>
<dbReference type="Pfam" id="PF07730">
    <property type="entry name" value="HisKA_3"/>
    <property type="match status" value="1"/>
</dbReference>
<keyword evidence="8" id="KW-0902">Two-component regulatory system</keyword>
<dbReference type="PANTHER" id="PTHR24421">
    <property type="entry name" value="NITRATE/NITRITE SENSOR PROTEIN NARX-RELATED"/>
    <property type="match status" value="1"/>
</dbReference>
<accession>A0A8J4E6K5</accession>
<evidence type="ECO:0000259" key="10">
    <source>
        <dbReference type="Pfam" id="PF07730"/>
    </source>
</evidence>
<dbReference type="Gene3D" id="3.30.565.10">
    <property type="entry name" value="Histidine kinase-like ATPase, C-terminal domain"/>
    <property type="match status" value="1"/>
</dbReference>
<feature type="transmembrane region" description="Helical" evidence="9">
    <location>
        <begin position="241"/>
        <end position="260"/>
    </location>
</feature>
<feature type="transmembrane region" description="Helical" evidence="9">
    <location>
        <begin position="361"/>
        <end position="380"/>
    </location>
</feature>
<dbReference type="InterPro" id="IPR050482">
    <property type="entry name" value="Sensor_HK_TwoCompSys"/>
</dbReference>
<comment type="catalytic activity">
    <reaction evidence="1">
        <text>ATP + protein L-histidine = ADP + protein N-phospho-L-histidine.</text>
        <dbReference type="EC" id="2.7.13.3"/>
    </reaction>
</comment>
<evidence type="ECO:0000313" key="12">
    <source>
        <dbReference type="Proteomes" id="UP000612585"/>
    </source>
</evidence>
<evidence type="ECO:0000256" key="8">
    <source>
        <dbReference type="ARBA" id="ARBA00023012"/>
    </source>
</evidence>
<dbReference type="GO" id="GO:0000155">
    <property type="term" value="F:phosphorelay sensor kinase activity"/>
    <property type="evidence" value="ECO:0007669"/>
    <property type="project" value="InterPro"/>
</dbReference>
<evidence type="ECO:0000256" key="6">
    <source>
        <dbReference type="ARBA" id="ARBA00022777"/>
    </source>
</evidence>
<evidence type="ECO:0000256" key="2">
    <source>
        <dbReference type="ARBA" id="ARBA00012438"/>
    </source>
</evidence>
<keyword evidence="4" id="KW-0808">Transferase</keyword>
<evidence type="ECO:0000313" key="11">
    <source>
        <dbReference type="EMBL" id="GIJ63253.1"/>
    </source>
</evidence>
<keyword evidence="7" id="KW-0067">ATP-binding</keyword>
<dbReference type="GO" id="GO:0005524">
    <property type="term" value="F:ATP binding"/>
    <property type="evidence" value="ECO:0007669"/>
    <property type="project" value="UniProtKB-KW"/>
</dbReference>
<dbReference type="EC" id="2.7.13.3" evidence="2"/>
<keyword evidence="9" id="KW-0812">Transmembrane</keyword>
<dbReference type="EMBL" id="BOPG01000090">
    <property type="protein sequence ID" value="GIJ63253.1"/>
    <property type="molecule type" value="Genomic_DNA"/>
</dbReference>
<evidence type="ECO:0000256" key="3">
    <source>
        <dbReference type="ARBA" id="ARBA00022553"/>
    </source>
</evidence>
<feature type="transmembrane region" description="Helical" evidence="9">
    <location>
        <begin position="272"/>
        <end position="290"/>
    </location>
</feature>
<keyword evidence="9" id="KW-1133">Transmembrane helix</keyword>
<keyword evidence="9" id="KW-0472">Membrane</keyword>
<dbReference type="CDD" id="cd16917">
    <property type="entry name" value="HATPase_UhpB-NarQ-NarX-like"/>
    <property type="match status" value="1"/>
</dbReference>
<protein>
    <recommendedName>
        <fullName evidence="2">histidine kinase</fullName>
        <ecNumber evidence="2">2.7.13.3</ecNumber>
    </recommendedName>
</protein>
<dbReference type="SUPFAM" id="SSF55874">
    <property type="entry name" value="ATPase domain of HSP90 chaperone/DNA topoisomerase II/histidine kinase"/>
    <property type="match status" value="1"/>
</dbReference>
<organism evidence="11 12">
    <name type="scientific">Virgisporangium aurantiacum</name>
    <dbReference type="NCBI Taxonomy" id="175570"/>
    <lineage>
        <taxon>Bacteria</taxon>
        <taxon>Bacillati</taxon>
        <taxon>Actinomycetota</taxon>
        <taxon>Actinomycetes</taxon>
        <taxon>Micromonosporales</taxon>
        <taxon>Micromonosporaceae</taxon>
        <taxon>Virgisporangium</taxon>
    </lineage>
</organism>
<dbReference type="Gene3D" id="1.20.5.1930">
    <property type="match status" value="1"/>
</dbReference>
<dbReference type="InterPro" id="IPR036890">
    <property type="entry name" value="HATPase_C_sf"/>
</dbReference>
<feature type="transmembrane region" description="Helical" evidence="9">
    <location>
        <begin position="334"/>
        <end position="355"/>
    </location>
</feature>
<dbReference type="PANTHER" id="PTHR24421:SF10">
    <property type="entry name" value="NITRATE_NITRITE SENSOR PROTEIN NARQ"/>
    <property type="match status" value="1"/>
</dbReference>
<feature type="domain" description="Signal transduction histidine kinase subgroup 3 dimerisation and phosphoacceptor" evidence="10">
    <location>
        <begin position="403"/>
        <end position="468"/>
    </location>
</feature>
<keyword evidence="6" id="KW-0418">Kinase</keyword>
<evidence type="ECO:0000256" key="4">
    <source>
        <dbReference type="ARBA" id="ARBA00022679"/>
    </source>
</evidence>